<evidence type="ECO:0000256" key="3">
    <source>
        <dbReference type="ARBA" id="ARBA00023163"/>
    </source>
</evidence>
<sequence length="342" mass="38039">MEKSNVTVYDIAKEANVSPATVSRILTGNAAVSDEKRLRVKALIDKYDFKPNALARSLSKKESKTLGFILPDITNPFFSTVFLEAEKCALEAGYTMMLCDSMNNNDNESIHLKTLSEKQVDVIIIMGGRVNDVRTRTEYAEEMNKILKSTPILIVNGKMTGVKCHKIATDEEHGMIQLVEYLVSIGHSKIGLIGGRENVTSSYIKYRALEEAFRKNNLQLNKEWMIYGDYSIESGIESMKKLLKKREKPTALIAINDFVAIGAIRAANEAGLDIPKDMSITGFDDSYISEIAHPKLTTVNQNYKELGKEIINTVLDITSKKGGDTTKVIDTKLVVRDSCLSI</sequence>
<dbReference type="STRING" id="1450648.CLORY_02640"/>
<dbReference type="PANTHER" id="PTHR30146">
    <property type="entry name" value="LACI-RELATED TRANSCRIPTIONAL REPRESSOR"/>
    <property type="match status" value="1"/>
</dbReference>
<evidence type="ECO:0000313" key="6">
    <source>
        <dbReference type="Proteomes" id="UP000190080"/>
    </source>
</evidence>
<dbReference type="InterPro" id="IPR028082">
    <property type="entry name" value="Peripla_BP_I"/>
</dbReference>
<evidence type="ECO:0000256" key="2">
    <source>
        <dbReference type="ARBA" id="ARBA00023125"/>
    </source>
</evidence>
<dbReference type="InterPro" id="IPR000843">
    <property type="entry name" value="HTH_LacI"/>
</dbReference>
<dbReference type="Pfam" id="PF00356">
    <property type="entry name" value="LacI"/>
    <property type="match status" value="1"/>
</dbReference>
<proteinExistence type="predicted"/>
<dbReference type="EMBL" id="MZGV01000001">
    <property type="protein sequence ID" value="OPJ65264.1"/>
    <property type="molecule type" value="Genomic_DNA"/>
</dbReference>
<dbReference type="Gene3D" id="3.40.50.2300">
    <property type="match status" value="2"/>
</dbReference>
<dbReference type="AlphaFoldDB" id="A0A1V4IZS0"/>
<dbReference type="Pfam" id="PF13377">
    <property type="entry name" value="Peripla_BP_3"/>
    <property type="match status" value="1"/>
</dbReference>
<keyword evidence="6" id="KW-1185">Reference proteome</keyword>
<organism evidence="5 6">
    <name type="scientific">Clostridium oryzae</name>
    <dbReference type="NCBI Taxonomy" id="1450648"/>
    <lineage>
        <taxon>Bacteria</taxon>
        <taxon>Bacillati</taxon>
        <taxon>Bacillota</taxon>
        <taxon>Clostridia</taxon>
        <taxon>Eubacteriales</taxon>
        <taxon>Clostridiaceae</taxon>
        <taxon>Clostridium</taxon>
    </lineage>
</organism>
<evidence type="ECO:0000256" key="1">
    <source>
        <dbReference type="ARBA" id="ARBA00023015"/>
    </source>
</evidence>
<dbReference type="CDD" id="cd01392">
    <property type="entry name" value="HTH_LacI"/>
    <property type="match status" value="1"/>
</dbReference>
<dbReference type="Gene3D" id="1.10.260.40">
    <property type="entry name" value="lambda repressor-like DNA-binding domains"/>
    <property type="match status" value="1"/>
</dbReference>
<comment type="caution">
    <text evidence="5">The sequence shown here is derived from an EMBL/GenBank/DDBJ whole genome shotgun (WGS) entry which is preliminary data.</text>
</comment>
<dbReference type="RefSeq" id="WP_079421759.1">
    <property type="nucleotide sequence ID" value="NZ_MZGV01000001.1"/>
</dbReference>
<dbReference type="PROSITE" id="PS50932">
    <property type="entry name" value="HTH_LACI_2"/>
    <property type="match status" value="1"/>
</dbReference>
<accession>A0A1V4IZS0</accession>
<dbReference type="PANTHER" id="PTHR30146:SF109">
    <property type="entry name" value="HTH-TYPE TRANSCRIPTIONAL REGULATOR GALS"/>
    <property type="match status" value="1"/>
</dbReference>
<dbReference type="SMART" id="SM00354">
    <property type="entry name" value="HTH_LACI"/>
    <property type="match status" value="1"/>
</dbReference>
<dbReference type="InterPro" id="IPR010982">
    <property type="entry name" value="Lambda_DNA-bd_dom_sf"/>
</dbReference>
<keyword evidence="2" id="KW-0238">DNA-binding</keyword>
<keyword evidence="1" id="KW-0805">Transcription regulation</keyword>
<evidence type="ECO:0000313" key="5">
    <source>
        <dbReference type="EMBL" id="OPJ65264.1"/>
    </source>
</evidence>
<dbReference type="InterPro" id="IPR046335">
    <property type="entry name" value="LacI/GalR-like_sensor"/>
</dbReference>
<keyword evidence="3" id="KW-0804">Transcription</keyword>
<dbReference type="SUPFAM" id="SSF53822">
    <property type="entry name" value="Periplasmic binding protein-like I"/>
    <property type="match status" value="1"/>
</dbReference>
<reference evidence="5 6" key="1">
    <citation type="submission" date="2017-03" db="EMBL/GenBank/DDBJ databases">
        <title>Genome sequence of Clostridium oryzae DSM 28571.</title>
        <authorList>
            <person name="Poehlein A."/>
            <person name="Daniel R."/>
        </authorList>
    </citation>
    <scope>NUCLEOTIDE SEQUENCE [LARGE SCALE GENOMIC DNA]</scope>
    <source>
        <strain evidence="5 6">DSM 28571</strain>
    </source>
</reference>
<dbReference type="GO" id="GO:0003700">
    <property type="term" value="F:DNA-binding transcription factor activity"/>
    <property type="evidence" value="ECO:0007669"/>
    <property type="project" value="TreeGrafter"/>
</dbReference>
<evidence type="ECO:0000259" key="4">
    <source>
        <dbReference type="PROSITE" id="PS50932"/>
    </source>
</evidence>
<dbReference type="GO" id="GO:0000976">
    <property type="term" value="F:transcription cis-regulatory region binding"/>
    <property type="evidence" value="ECO:0007669"/>
    <property type="project" value="TreeGrafter"/>
</dbReference>
<feature type="domain" description="HTH lacI-type" evidence="4">
    <location>
        <begin position="6"/>
        <end position="60"/>
    </location>
</feature>
<gene>
    <name evidence="5" type="primary">ccpA_1</name>
    <name evidence="5" type="ORF">CLORY_02640</name>
</gene>
<dbReference type="CDD" id="cd06267">
    <property type="entry name" value="PBP1_LacI_sugar_binding-like"/>
    <property type="match status" value="1"/>
</dbReference>
<dbReference type="SUPFAM" id="SSF47413">
    <property type="entry name" value="lambda repressor-like DNA-binding domains"/>
    <property type="match status" value="1"/>
</dbReference>
<dbReference type="PROSITE" id="PS00356">
    <property type="entry name" value="HTH_LACI_1"/>
    <property type="match status" value="1"/>
</dbReference>
<dbReference type="Proteomes" id="UP000190080">
    <property type="component" value="Unassembled WGS sequence"/>
</dbReference>
<name>A0A1V4IZS0_9CLOT</name>
<protein>
    <submittedName>
        <fullName evidence="5">Catabolite control protein A</fullName>
    </submittedName>
</protein>
<dbReference type="OrthoDB" id="9784962at2"/>